<name>A0A368L2P0_9BURK</name>
<evidence type="ECO:0000313" key="3">
    <source>
        <dbReference type="Proteomes" id="UP000252357"/>
    </source>
</evidence>
<keyword evidence="3" id="KW-1185">Reference proteome</keyword>
<dbReference type="AlphaFoldDB" id="A0A368L2P0"/>
<accession>A0A368L2P0</accession>
<evidence type="ECO:0000313" key="2">
    <source>
        <dbReference type="EMBL" id="RCS57378.1"/>
    </source>
</evidence>
<dbReference type="EMBL" id="QPGB01000003">
    <property type="protein sequence ID" value="RCS57378.1"/>
    <property type="molecule type" value="Genomic_DNA"/>
</dbReference>
<dbReference type="Gene3D" id="1.10.150.690">
    <property type="entry name" value="DUF2063"/>
    <property type="match status" value="1"/>
</dbReference>
<sequence length="262" mass="29096">MSILSLTALQHTFTAGLRQRSAEAALYPCLVGSAEQVSERLAIYRGNVLANLESAMRNTYPICAALVGDEFFAGLTRAYWQAHPSQSGDLGEFGEQLAAFLETFTPAQDLPYLADIARLEWAQHLAYRAADHTPLDLTQLASLAPDSLTALRARFQPACQLLAPTYNIYPIWEAHQPDYTGDWAIDWQAPAEPLIIYRENWVVRIAPLDRPSFVFLQTWQHHTLGDALAQATAAASINGLTFDLNDTLIKWVSLEVITHITT</sequence>
<protein>
    <recommendedName>
        <fullName evidence="1">Putative DNA-binding domain-containing protein</fullName>
    </recommendedName>
</protein>
<comment type="caution">
    <text evidence="2">The sequence shown here is derived from an EMBL/GenBank/DDBJ whole genome shotgun (WGS) entry which is preliminary data.</text>
</comment>
<dbReference type="OrthoDB" id="4146344at2"/>
<reference evidence="2 3" key="1">
    <citation type="journal article" date="2018" name="Int. J. Syst. Evol. Microbiol.">
        <title>Parvibium lacunae gen. nov., sp. nov., a new member of the family Alcaligenaceae isolated from a freshwater pond.</title>
        <authorList>
            <person name="Chen W.M."/>
            <person name="Xie P.B."/>
            <person name="Hsu M.Y."/>
            <person name="Sheu S.Y."/>
        </authorList>
    </citation>
    <scope>NUCLEOTIDE SEQUENCE [LARGE SCALE GENOMIC DNA]</scope>
    <source>
        <strain evidence="2 3">KMB9</strain>
    </source>
</reference>
<feature type="domain" description="Putative DNA-binding" evidence="1">
    <location>
        <begin position="9"/>
        <end position="101"/>
    </location>
</feature>
<gene>
    <name evidence="2" type="ORF">DU000_07895</name>
</gene>
<evidence type="ECO:0000259" key="1">
    <source>
        <dbReference type="Pfam" id="PF09836"/>
    </source>
</evidence>
<dbReference type="InterPro" id="IPR018640">
    <property type="entry name" value="DUF2063"/>
</dbReference>
<proteinExistence type="predicted"/>
<dbReference type="RefSeq" id="WP_114402859.1">
    <property type="nucleotide sequence ID" value="NZ_QPGB01000003.1"/>
</dbReference>
<dbReference type="Pfam" id="PF09836">
    <property type="entry name" value="DUF2063"/>
    <property type="match status" value="1"/>
</dbReference>
<organism evidence="2 3">
    <name type="scientific">Parvibium lacunae</name>
    <dbReference type="NCBI Taxonomy" id="1888893"/>
    <lineage>
        <taxon>Bacteria</taxon>
        <taxon>Pseudomonadati</taxon>
        <taxon>Pseudomonadota</taxon>
        <taxon>Betaproteobacteria</taxon>
        <taxon>Burkholderiales</taxon>
        <taxon>Alcaligenaceae</taxon>
        <taxon>Parvibium</taxon>
    </lineage>
</organism>
<dbReference type="Proteomes" id="UP000252357">
    <property type="component" value="Unassembled WGS sequence"/>
</dbReference>
<dbReference type="InterPro" id="IPR044922">
    <property type="entry name" value="DUF2063_N_sf"/>
</dbReference>